<organism evidence="1 2">
    <name type="scientific">Aphanomyces astaci</name>
    <name type="common">Crayfish plague agent</name>
    <dbReference type="NCBI Taxonomy" id="112090"/>
    <lineage>
        <taxon>Eukaryota</taxon>
        <taxon>Sar</taxon>
        <taxon>Stramenopiles</taxon>
        <taxon>Oomycota</taxon>
        <taxon>Saprolegniomycetes</taxon>
        <taxon>Saprolegniales</taxon>
        <taxon>Verrucalvaceae</taxon>
        <taxon>Aphanomyces</taxon>
    </lineage>
</organism>
<protein>
    <submittedName>
        <fullName evidence="1">Uncharacterized protein</fullName>
    </submittedName>
</protein>
<evidence type="ECO:0000313" key="1">
    <source>
        <dbReference type="EMBL" id="RQM31325.1"/>
    </source>
</evidence>
<name>A0A425DPZ2_APHAT</name>
<evidence type="ECO:0000313" key="2">
    <source>
        <dbReference type="Proteomes" id="UP000284702"/>
    </source>
</evidence>
<sequence length="120" mass="13746">MFVLNDLLMVVTQQYTTAYVFKCNLMVWGLSAILSFASPTNHTATFDRKCEFSHVDFQLVCYVDQASAAINGILSLRIKNTFYISDLKICMFVIEEPANRRDRLVRDSEYHLLKAIPLGD</sequence>
<reference evidence="1" key="1">
    <citation type="submission" date="2018-07" db="EMBL/GenBank/DDBJ databases">
        <title>Annotation of Aphanomyces astaci genome assembly.</title>
        <authorList>
            <person name="Studholme D.J."/>
        </authorList>
    </citation>
    <scope>NUCLEOTIDE SEQUENCE [LARGE SCALE GENOMIC DNA]</scope>
    <source>
        <strain evidence="1">Pc</strain>
    </source>
</reference>
<dbReference type="EMBL" id="MZMZ02000112">
    <property type="protein sequence ID" value="RQM31325.1"/>
    <property type="molecule type" value="Genomic_DNA"/>
</dbReference>
<gene>
    <name evidence="1" type="ORF">B5M09_013029</name>
</gene>
<accession>A0A425DPZ2</accession>
<proteinExistence type="predicted"/>
<dbReference type="VEuPathDB" id="FungiDB:H257_08779"/>
<dbReference type="Proteomes" id="UP000284702">
    <property type="component" value="Unassembled WGS sequence"/>
</dbReference>
<keyword evidence="2" id="KW-1185">Reference proteome</keyword>
<comment type="caution">
    <text evidence="1">The sequence shown here is derived from an EMBL/GenBank/DDBJ whole genome shotgun (WGS) entry which is preliminary data.</text>
</comment>
<dbReference type="AlphaFoldDB" id="A0A425DPZ2"/>